<dbReference type="EMBL" id="JBHRSZ010000009">
    <property type="protein sequence ID" value="MFC3153234.1"/>
    <property type="molecule type" value="Genomic_DNA"/>
</dbReference>
<dbReference type="InterPro" id="IPR001867">
    <property type="entry name" value="OmpR/PhoB-type_DNA-bd"/>
</dbReference>
<dbReference type="SUPFAM" id="SSF48452">
    <property type="entry name" value="TPR-like"/>
    <property type="match status" value="1"/>
</dbReference>
<name>A0ABV7HKH2_9GAMM</name>
<evidence type="ECO:0000256" key="2">
    <source>
        <dbReference type="PROSITE-ProRule" id="PRU01091"/>
    </source>
</evidence>
<comment type="caution">
    <text evidence="4">The sequence shown here is derived from an EMBL/GenBank/DDBJ whole genome shotgun (WGS) entry which is preliminary data.</text>
</comment>
<dbReference type="Proteomes" id="UP001595476">
    <property type="component" value="Unassembled WGS sequence"/>
</dbReference>
<evidence type="ECO:0000256" key="1">
    <source>
        <dbReference type="ARBA" id="ARBA00023125"/>
    </source>
</evidence>
<feature type="DNA-binding region" description="OmpR/PhoB-type" evidence="2">
    <location>
        <begin position="1"/>
        <end position="99"/>
    </location>
</feature>
<keyword evidence="1 2" id="KW-0238">DNA-binding</keyword>
<keyword evidence="5" id="KW-1185">Reference proteome</keyword>
<dbReference type="PROSITE" id="PS51755">
    <property type="entry name" value="OMPR_PHOB"/>
    <property type="match status" value="1"/>
</dbReference>
<evidence type="ECO:0000313" key="4">
    <source>
        <dbReference type="EMBL" id="MFC3153234.1"/>
    </source>
</evidence>
<dbReference type="Gene3D" id="1.25.40.10">
    <property type="entry name" value="Tetratricopeptide repeat domain"/>
    <property type="match status" value="1"/>
</dbReference>
<feature type="domain" description="OmpR/PhoB-type" evidence="3">
    <location>
        <begin position="1"/>
        <end position="99"/>
    </location>
</feature>
<dbReference type="CDD" id="cd00383">
    <property type="entry name" value="trans_reg_C"/>
    <property type="match status" value="1"/>
</dbReference>
<accession>A0ABV7HKH2</accession>
<proteinExistence type="predicted"/>
<dbReference type="Gene3D" id="1.10.10.10">
    <property type="entry name" value="Winged helix-like DNA-binding domain superfamily/Winged helix DNA-binding domain"/>
    <property type="match status" value="1"/>
</dbReference>
<organism evidence="4 5">
    <name type="scientific">Litoribrevibacter euphylliae</name>
    <dbReference type="NCBI Taxonomy" id="1834034"/>
    <lineage>
        <taxon>Bacteria</taxon>
        <taxon>Pseudomonadati</taxon>
        <taxon>Pseudomonadota</taxon>
        <taxon>Gammaproteobacteria</taxon>
        <taxon>Oceanospirillales</taxon>
        <taxon>Oceanospirillaceae</taxon>
        <taxon>Litoribrevibacter</taxon>
    </lineage>
</organism>
<sequence length="642" mass="72166">MIVFEGFKFDPKTGRLFQEGSDEPLVVRHKLIQLLAYLLEHQDRVISKDELLNTLWDHGQYREHSLSQSILELRKVLGDSASSPNYIRTVPNQGYQWICSTSEVLDENVSNTFLHERKSQFLIAGLVALSFVVSVVFVLTQPESGSDLNKKTKVLVLPFQNQTQTQSMDWVELGLADMMASDLMLIDGLDVITPAQMRTQLLTEKGEYQTDPQFILSLLKDASIDVAIQGEVQFVNDQQALSYRIISIDDEPISGVIERKDLAVAMPNIVSQLYGKLDPQSSQIELPNYDYVPSAMHEYARGVQALNNEGAILARYYFGASTQIDPNHSWSLAYLGVCQLYLGHWIDAESYFTQAMKQDTDPNLQAFVNYWLASINFRRGDLEQASLQLQQITNQPTKMSETPLARMIDQLTAQIKLLQSDSSNDGVAVVSNEAFIAGLSDIAAIGFVDISTVDIGTFAINTSLVDDESFYDDSAAKIRELKEQVRRLTIKGYKPTLFKALVALVQQSQLTMTERKGYLEQALSVIKELKQPYDHAQVLILAARFGILQEEETDGLRRQINQYLEHAMQIAVELEAGLLLSRVGYYQTLTEINESLVDDPSGAQASLKLFSESIETDPLSIEFSPLVERLFERVDSEPSTER</sequence>
<reference evidence="5" key="1">
    <citation type="journal article" date="2019" name="Int. J. Syst. Evol. Microbiol.">
        <title>The Global Catalogue of Microorganisms (GCM) 10K type strain sequencing project: providing services to taxonomists for standard genome sequencing and annotation.</title>
        <authorList>
            <consortium name="The Broad Institute Genomics Platform"/>
            <consortium name="The Broad Institute Genome Sequencing Center for Infectious Disease"/>
            <person name="Wu L."/>
            <person name="Ma J."/>
        </authorList>
    </citation>
    <scope>NUCLEOTIDE SEQUENCE [LARGE SCALE GENOMIC DNA]</scope>
    <source>
        <strain evidence="5">KCTC 52438</strain>
    </source>
</reference>
<dbReference type="InterPro" id="IPR011990">
    <property type="entry name" value="TPR-like_helical_dom_sf"/>
</dbReference>
<dbReference type="InterPro" id="IPR036388">
    <property type="entry name" value="WH-like_DNA-bd_sf"/>
</dbReference>
<dbReference type="SMART" id="SM00862">
    <property type="entry name" value="Trans_reg_C"/>
    <property type="match status" value="1"/>
</dbReference>
<evidence type="ECO:0000259" key="3">
    <source>
        <dbReference type="PROSITE" id="PS51755"/>
    </source>
</evidence>
<gene>
    <name evidence="4" type="ORF">ACFOEK_19500</name>
</gene>
<dbReference type="SUPFAM" id="SSF46894">
    <property type="entry name" value="C-terminal effector domain of the bipartite response regulators"/>
    <property type="match status" value="1"/>
</dbReference>
<protein>
    <submittedName>
        <fullName evidence="4">Winged helix-turn-helix domain-containing protein</fullName>
    </submittedName>
</protein>
<evidence type="ECO:0000313" key="5">
    <source>
        <dbReference type="Proteomes" id="UP001595476"/>
    </source>
</evidence>
<dbReference type="RefSeq" id="WP_386723158.1">
    <property type="nucleotide sequence ID" value="NZ_JBHRSZ010000009.1"/>
</dbReference>
<dbReference type="InterPro" id="IPR016032">
    <property type="entry name" value="Sig_transdc_resp-reg_C-effctor"/>
</dbReference>
<dbReference type="Pfam" id="PF00486">
    <property type="entry name" value="Trans_reg_C"/>
    <property type="match status" value="1"/>
</dbReference>